<protein>
    <recommendedName>
        <fullName evidence="4">YcxB-like protein domain-containing protein</fullName>
    </recommendedName>
</protein>
<keyword evidence="1" id="KW-0472">Membrane</keyword>
<reference evidence="2 3" key="1">
    <citation type="journal article" date="2015" name="Nature">
        <title>rRNA introns, odd ribosomes, and small enigmatic genomes across a large radiation of phyla.</title>
        <authorList>
            <person name="Brown C.T."/>
            <person name="Hug L.A."/>
            <person name="Thomas B.C."/>
            <person name="Sharon I."/>
            <person name="Castelle C.J."/>
            <person name="Singh A."/>
            <person name="Wilkins M.J."/>
            <person name="Williams K.H."/>
            <person name="Banfield J.F."/>
        </authorList>
    </citation>
    <scope>NUCLEOTIDE SEQUENCE [LARGE SCALE GENOMIC DNA]</scope>
</reference>
<feature type="transmembrane region" description="Helical" evidence="1">
    <location>
        <begin position="21"/>
        <end position="44"/>
    </location>
</feature>
<evidence type="ECO:0000313" key="2">
    <source>
        <dbReference type="EMBL" id="KKQ34725.1"/>
    </source>
</evidence>
<accession>A0A0G0H879</accession>
<keyword evidence="1" id="KW-1133">Transmembrane helix</keyword>
<dbReference type="EMBL" id="LBTH01000049">
    <property type="protein sequence ID" value="KKQ34725.1"/>
    <property type="molecule type" value="Genomic_DNA"/>
</dbReference>
<evidence type="ECO:0000313" key="3">
    <source>
        <dbReference type="Proteomes" id="UP000034852"/>
    </source>
</evidence>
<evidence type="ECO:0008006" key="4">
    <source>
        <dbReference type="Google" id="ProtNLM"/>
    </source>
</evidence>
<dbReference type="AlphaFoldDB" id="A0A0G0H879"/>
<proteinExistence type="predicted"/>
<keyword evidence="1" id="KW-0812">Transmembrane</keyword>
<organism evidence="2 3">
    <name type="scientific">candidate division WS6 bacterium GW2011_GWA2_37_6</name>
    <dbReference type="NCBI Taxonomy" id="1619087"/>
    <lineage>
        <taxon>Bacteria</taxon>
        <taxon>Candidatus Dojkabacteria</taxon>
    </lineage>
</organism>
<name>A0A0G0H879_9BACT</name>
<evidence type="ECO:0000256" key="1">
    <source>
        <dbReference type="SAM" id="Phobius"/>
    </source>
</evidence>
<comment type="caution">
    <text evidence="2">The sequence shown here is derived from an EMBL/GenBank/DDBJ whole genome shotgun (WGS) entry which is preliminary data.</text>
</comment>
<feature type="transmembrane region" description="Helical" evidence="1">
    <location>
        <begin position="56"/>
        <end position="80"/>
    </location>
</feature>
<gene>
    <name evidence="2" type="ORF">US52_C0049G0003</name>
</gene>
<sequence>MRDKVQKFETRITYLSILRQYLYTIKLSKLWYVIISLGMGIIIFDLLRNHLAQALLTLFLFPVIIAFYLSLSTLYTYYYIRIKNKRKYINFSITDKSLELDFLDKFTRIEFNNIKKVIVHNHVVIFKLKHGTSYILPIETSDKAELAKIRGKL</sequence>
<dbReference type="Proteomes" id="UP000034852">
    <property type="component" value="Unassembled WGS sequence"/>
</dbReference>